<organism evidence="6 7">
    <name type="scientific">Leptothrix discophora</name>
    <dbReference type="NCBI Taxonomy" id="89"/>
    <lineage>
        <taxon>Bacteria</taxon>
        <taxon>Pseudomonadati</taxon>
        <taxon>Pseudomonadota</taxon>
        <taxon>Betaproteobacteria</taxon>
        <taxon>Burkholderiales</taxon>
        <taxon>Sphaerotilaceae</taxon>
        <taxon>Leptothrix</taxon>
    </lineage>
</organism>
<feature type="transmembrane region" description="Helical" evidence="4">
    <location>
        <begin position="6"/>
        <end position="27"/>
    </location>
</feature>
<keyword evidence="3" id="KW-0808">Transferase</keyword>
<dbReference type="CDD" id="cd06439">
    <property type="entry name" value="CESA_like_1"/>
    <property type="match status" value="1"/>
</dbReference>
<evidence type="ECO:0000256" key="1">
    <source>
        <dbReference type="ARBA" id="ARBA00006739"/>
    </source>
</evidence>
<feature type="transmembrane region" description="Helical" evidence="4">
    <location>
        <begin position="347"/>
        <end position="366"/>
    </location>
</feature>
<keyword evidence="7" id="KW-1185">Reference proteome</keyword>
<keyword evidence="4" id="KW-1133">Transmembrane helix</keyword>
<keyword evidence="2" id="KW-0328">Glycosyltransferase</keyword>
<keyword evidence="4" id="KW-0472">Membrane</keyword>
<dbReference type="PANTHER" id="PTHR43630:SF1">
    <property type="entry name" value="POLY-BETA-1,6-N-ACETYL-D-GLUCOSAMINE SYNTHASE"/>
    <property type="match status" value="1"/>
</dbReference>
<dbReference type="Pfam" id="PF00535">
    <property type="entry name" value="Glycos_transf_2"/>
    <property type="match status" value="1"/>
</dbReference>
<reference evidence="6 7" key="1">
    <citation type="submission" date="2023-08" db="EMBL/GenBank/DDBJ databases">
        <authorList>
            <person name="Roldan D.M."/>
            <person name="Menes R.J."/>
        </authorList>
    </citation>
    <scope>NUCLEOTIDE SEQUENCE [LARGE SCALE GENOMIC DNA]</scope>
    <source>
        <strain evidence="6 7">CCM 2812</strain>
    </source>
</reference>
<dbReference type="Gene3D" id="3.90.550.10">
    <property type="entry name" value="Spore Coat Polysaccharide Biosynthesis Protein SpsA, Chain A"/>
    <property type="match status" value="1"/>
</dbReference>
<protein>
    <submittedName>
        <fullName evidence="6">Glycosyltransferase family 2 protein</fullName>
    </submittedName>
</protein>
<sequence>MVTLFWLSALAIAYVYVIYPALVALLARRRPDPLDRLSVVTSDLDLPAVTVVISVYNESARIAAKLANLRALDYPADRLHIILVSDGSTDDTVARYADEPGIELIALPQRRGKPHAINTAMARVRSPVTLLMDVRQRTDPDALRQLVRTLQQPGVGACSGELTHLEPGSRTAASVGLYWRYERAIRKAESRIDSTVGTTGACYALRTELFRPIPEDFILDDFFVPMEIVRQGQRVLLHDGVPVYDELQAEIAGERTRKIRTLSGNYQAFARMGWLFDPRRNRVWLQFISHKVMRLLAPWFLLATLLASAGLAADGSPFHALAFVLQAAFYLAALAGSLSPGLRKLRLVSLATVFTQLNLAAVWGLWRHLAGQTRATWDKT</sequence>
<name>A0ABT9G0A8_LEPDI</name>
<evidence type="ECO:0000259" key="5">
    <source>
        <dbReference type="Pfam" id="PF00535"/>
    </source>
</evidence>
<comment type="caution">
    <text evidence="6">The sequence shown here is derived from an EMBL/GenBank/DDBJ whole genome shotgun (WGS) entry which is preliminary data.</text>
</comment>
<feature type="transmembrane region" description="Helical" evidence="4">
    <location>
        <begin position="292"/>
        <end position="312"/>
    </location>
</feature>
<feature type="transmembrane region" description="Helical" evidence="4">
    <location>
        <begin position="318"/>
        <end position="335"/>
    </location>
</feature>
<dbReference type="Proteomes" id="UP001235760">
    <property type="component" value="Unassembled WGS sequence"/>
</dbReference>
<evidence type="ECO:0000313" key="7">
    <source>
        <dbReference type="Proteomes" id="UP001235760"/>
    </source>
</evidence>
<comment type="similarity">
    <text evidence="1">Belongs to the glycosyltransferase 2 family.</text>
</comment>
<evidence type="ECO:0000256" key="4">
    <source>
        <dbReference type="SAM" id="Phobius"/>
    </source>
</evidence>
<evidence type="ECO:0000256" key="3">
    <source>
        <dbReference type="ARBA" id="ARBA00022679"/>
    </source>
</evidence>
<dbReference type="SUPFAM" id="SSF53448">
    <property type="entry name" value="Nucleotide-diphospho-sugar transferases"/>
    <property type="match status" value="1"/>
</dbReference>
<dbReference type="PANTHER" id="PTHR43630">
    <property type="entry name" value="POLY-BETA-1,6-N-ACETYL-D-GLUCOSAMINE SYNTHASE"/>
    <property type="match status" value="1"/>
</dbReference>
<evidence type="ECO:0000256" key="2">
    <source>
        <dbReference type="ARBA" id="ARBA00022676"/>
    </source>
</evidence>
<keyword evidence="4" id="KW-0812">Transmembrane</keyword>
<feature type="domain" description="Glycosyltransferase 2-like" evidence="5">
    <location>
        <begin position="50"/>
        <end position="200"/>
    </location>
</feature>
<dbReference type="EMBL" id="JAUZEE010000002">
    <property type="protein sequence ID" value="MDP4299901.1"/>
    <property type="molecule type" value="Genomic_DNA"/>
</dbReference>
<dbReference type="InterPro" id="IPR001173">
    <property type="entry name" value="Glyco_trans_2-like"/>
</dbReference>
<accession>A0ABT9G0A8</accession>
<evidence type="ECO:0000313" key="6">
    <source>
        <dbReference type="EMBL" id="MDP4299901.1"/>
    </source>
</evidence>
<dbReference type="InterPro" id="IPR029044">
    <property type="entry name" value="Nucleotide-diphossugar_trans"/>
</dbReference>
<gene>
    <name evidence="6" type="ORF">Q8X39_04590</name>
</gene>
<dbReference type="RefSeq" id="WP_305748457.1">
    <property type="nucleotide sequence ID" value="NZ_JAUZEE010000002.1"/>
</dbReference>
<proteinExistence type="inferred from homology"/>